<reference evidence="4" key="1">
    <citation type="submission" date="2011-02" db="EMBL/GenBank/DDBJ databases">
        <title>The complete genome of Planctomyces brasiliensis DSM 5305.</title>
        <authorList>
            <person name="Lucas S."/>
            <person name="Copeland A."/>
            <person name="Lapidus A."/>
            <person name="Bruce D."/>
            <person name="Goodwin L."/>
            <person name="Pitluck S."/>
            <person name="Kyrpides N."/>
            <person name="Mavromatis K."/>
            <person name="Pagani I."/>
            <person name="Ivanova N."/>
            <person name="Ovchinnikova G."/>
            <person name="Lu M."/>
            <person name="Detter J.C."/>
            <person name="Han C."/>
            <person name="Land M."/>
            <person name="Hauser L."/>
            <person name="Markowitz V."/>
            <person name="Cheng J.-F."/>
            <person name="Hugenholtz P."/>
            <person name="Woyke T."/>
            <person name="Wu D."/>
            <person name="Tindall B."/>
            <person name="Pomrenke H.G."/>
            <person name="Brambilla E."/>
            <person name="Klenk H.-P."/>
            <person name="Eisen J.A."/>
        </authorList>
    </citation>
    <scope>NUCLEOTIDE SEQUENCE [LARGE SCALE GENOMIC DNA]</scope>
    <source>
        <strain evidence="4">ATCC 49424 / DSM 5305 / JCM 21570 / NBRC 103401 / IFAM 1448</strain>
    </source>
</reference>
<dbReference type="Proteomes" id="UP000006860">
    <property type="component" value="Chromosome"/>
</dbReference>
<keyword evidence="4" id="KW-1185">Reference proteome</keyword>
<evidence type="ECO:0000256" key="1">
    <source>
        <dbReference type="SAM" id="Phobius"/>
    </source>
</evidence>
<name>F0SPV5_RUBBR</name>
<keyword evidence="1" id="KW-0812">Transmembrane</keyword>
<feature type="transmembrane region" description="Helical" evidence="1">
    <location>
        <begin position="24"/>
        <end position="46"/>
    </location>
</feature>
<dbReference type="RefSeq" id="WP_013628829.1">
    <property type="nucleotide sequence ID" value="NC_015174.1"/>
</dbReference>
<accession>F0SPV5</accession>
<dbReference type="AlphaFoldDB" id="F0SPV5"/>
<organism evidence="3 4">
    <name type="scientific">Rubinisphaera brasiliensis (strain ATCC 49424 / DSM 5305 / JCM 21570 / IAM 15109 / NBRC 103401 / IFAM 1448)</name>
    <name type="common">Planctomyces brasiliensis</name>
    <dbReference type="NCBI Taxonomy" id="756272"/>
    <lineage>
        <taxon>Bacteria</taxon>
        <taxon>Pseudomonadati</taxon>
        <taxon>Planctomycetota</taxon>
        <taxon>Planctomycetia</taxon>
        <taxon>Planctomycetales</taxon>
        <taxon>Planctomycetaceae</taxon>
        <taxon>Rubinisphaera</taxon>
    </lineage>
</organism>
<dbReference type="STRING" id="756272.Plabr_2504"/>
<dbReference type="EMBL" id="CP002546">
    <property type="protein sequence ID" value="ADY60105.1"/>
    <property type="molecule type" value="Genomic_DNA"/>
</dbReference>
<dbReference type="KEGG" id="pbs:Plabr_2504"/>
<keyword evidence="1" id="KW-1133">Transmembrane helix</keyword>
<sequence length="271" mass="28940">MNDLSVATPQIESTSDDAKPKRRWPVFLGGLVVGAIVGGLVVRNIVVPWEFREARAAARTVTGLNKMRDVGIAAQNFASQNRSRLPAAVSRNDEGAPLHSWRVSLLEYMDGAAFAGVLDLSEPWDSEKNQAMLGVPNYYSEMFQVPGSPAAGTVHSSFFAITGENTPFPTEGQGTLDEISANDGLASTLMFVEAADMGIAWAEPKDIPFSALTASPKDLRGKGPSSHRPNGAPIVIFCDGHASILNGDMDPAVLRAIATWNGEEPISLDDF</sequence>
<dbReference type="InterPro" id="IPR011453">
    <property type="entry name" value="DUF1559"/>
</dbReference>
<evidence type="ECO:0000259" key="2">
    <source>
        <dbReference type="Pfam" id="PF07596"/>
    </source>
</evidence>
<dbReference type="Pfam" id="PF07596">
    <property type="entry name" value="SBP_bac_10"/>
    <property type="match status" value="1"/>
</dbReference>
<gene>
    <name evidence="3" type="ordered locus">Plabr_2504</name>
</gene>
<proteinExistence type="predicted"/>
<dbReference type="eggNOG" id="COG2165">
    <property type="taxonomic scope" value="Bacteria"/>
</dbReference>
<dbReference type="OrthoDB" id="285651at2"/>
<dbReference type="HOGENOM" id="CLU_041661_0_1_0"/>
<evidence type="ECO:0000313" key="3">
    <source>
        <dbReference type="EMBL" id="ADY60105.1"/>
    </source>
</evidence>
<evidence type="ECO:0000313" key="4">
    <source>
        <dbReference type="Proteomes" id="UP000006860"/>
    </source>
</evidence>
<protein>
    <recommendedName>
        <fullName evidence="2">DUF1559 domain-containing protein</fullName>
    </recommendedName>
</protein>
<keyword evidence="1" id="KW-0472">Membrane</keyword>
<feature type="domain" description="DUF1559" evidence="2">
    <location>
        <begin position="53"/>
        <end position="163"/>
    </location>
</feature>
<dbReference type="PANTHER" id="PTHR30093">
    <property type="entry name" value="GENERAL SECRETION PATHWAY PROTEIN G"/>
    <property type="match status" value="1"/>
</dbReference>